<dbReference type="PROSITE" id="PS00101">
    <property type="entry name" value="HEXAPEP_TRANSFERASES"/>
    <property type="match status" value="1"/>
</dbReference>
<keyword evidence="5" id="KW-0443">Lipid metabolism</keyword>
<dbReference type="GO" id="GO:0103118">
    <property type="term" value="F:UDP-3-O-[(3R)-3-hydroxyacyl]-glucosamine N-acyltransferase activity"/>
    <property type="evidence" value="ECO:0007669"/>
    <property type="project" value="UniProtKB-EC"/>
</dbReference>
<dbReference type="EMBL" id="JAGTJJ010000121">
    <property type="protein sequence ID" value="MDC3989540.1"/>
    <property type="molecule type" value="Genomic_DNA"/>
</dbReference>
<evidence type="ECO:0000256" key="1">
    <source>
        <dbReference type="ARBA" id="ARBA00022516"/>
    </source>
</evidence>
<dbReference type="SUPFAM" id="SSF51161">
    <property type="entry name" value="Trimeric LpxA-like enzymes"/>
    <property type="match status" value="1"/>
</dbReference>
<dbReference type="InterPro" id="IPR007691">
    <property type="entry name" value="LpxD"/>
</dbReference>
<dbReference type="RefSeq" id="WP_272428928.1">
    <property type="nucleotide sequence ID" value="NZ_JAGTJJ010000121.1"/>
</dbReference>
<dbReference type="Proteomes" id="UP001151081">
    <property type="component" value="Unassembled WGS sequence"/>
</dbReference>
<keyword evidence="2" id="KW-0441">Lipid A biosynthesis</keyword>
<keyword evidence="9" id="KW-1185">Reference proteome</keyword>
<evidence type="ECO:0000256" key="4">
    <source>
        <dbReference type="ARBA" id="ARBA00022737"/>
    </source>
</evidence>
<gene>
    <name evidence="8" type="ORF">KEG57_54285</name>
</gene>
<dbReference type="EC" id="2.3.1.191" evidence="8"/>
<protein>
    <submittedName>
        <fullName evidence="8">UDP-3-O-(3-hydroxymyristoyl)glucosamine N-acyltransferase</fullName>
        <ecNumber evidence="8">2.3.1.191</ecNumber>
    </submittedName>
</protein>
<proteinExistence type="predicted"/>
<dbReference type="AlphaFoldDB" id="A0A9X4B0J3"/>
<organism evidence="8 9">
    <name type="scientific">Polyangium jinanense</name>
    <dbReference type="NCBI Taxonomy" id="2829994"/>
    <lineage>
        <taxon>Bacteria</taxon>
        <taxon>Pseudomonadati</taxon>
        <taxon>Myxococcota</taxon>
        <taxon>Polyangia</taxon>
        <taxon>Polyangiales</taxon>
        <taxon>Polyangiaceae</taxon>
        <taxon>Polyangium</taxon>
    </lineage>
</organism>
<dbReference type="InterPro" id="IPR018357">
    <property type="entry name" value="Hexapep_transf_CS"/>
</dbReference>
<evidence type="ECO:0000256" key="3">
    <source>
        <dbReference type="ARBA" id="ARBA00022679"/>
    </source>
</evidence>
<evidence type="ECO:0000256" key="6">
    <source>
        <dbReference type="ARBA" id="ARBA00023315"/>
    </source>
</evidence>
<name>A0A9X4B0J3_9BACT</name>
<dbReference type="PANTHER" id="PTHR43378:SF2">
    <property type="entry name" value="UDP-3-O-ACYLGLUCOSAMINE N-ACYLTRANSFERASE 1, MITOCHONDRIAL-RELATED"/>
    <property type="match status" value="1"/>
</dbReference>
<keyword evidence="4" id="KW-0677">Repeat</keyword>
<dbReference type="Gene3D" id="2.160.10.10">
    <property type="entry name" value="Hexapeptide repeat proteins"/>
    <property type="match status" value="1"/>
</dbReference>
<evidence type="ECO:0000313" key="9">
    <source>
        <dbReference type="Proteomes" id="UP001151081"/>
    </source>
</evidence>
<evidence type="ECO:0000256" key="7">
    <source>
        <dbReference type="SAM" id="MobiDB-lite"/>
    </source>
</evidence>
<dbReference type="CDD" id="cd03352">
    <property type="entry name" value="LbH_LpxD"/>
    <property type="match status" value="1"/>
</dbReference>
<dbReference type="InterPro" id="IPR001451">
    <property type="entry name" value="Hexapep"/>
</dbReference>
<dbReference type="GO" id="GO:0016020">
    <property type="term" value="C:membrane"/>
    <property type="evidence" value="ECO:0007669"/>
    <property type="project" value="GOC"/>
</dbReference>
<keyword evidence="6 8" id="KW-0012">Acyltransferase</keyword>
<keyword evidence="1" id="KW-0444">Lipid biosynthesis</keyword>
<dbReference type="GO" id="GO:0009245">
    <property type="term" value="P:lipid A biosynthetic process"/>
    <property type="evidence" value="ECO:0007669"/>
    <property type="project" value="UniProtKB-KW"/>
</dbReference>
<evidence type="ECO:0000256" key="2">
    <source>
        <dbReference type="ARBA" id="ARBA00022556"/>
    </source>
</evidence>
<evidence type="ECO:0000313" key="8">
    <source>
        <dbReference type="EMBL" id="MDC3989540.1"/>
    </source>
</evidence>
<evidence type="ECO:0000256" key="5">
    <source>
        <dbReference type="ARBA" id="ARBA00023098"/>
    </source>
</evidence>
<reference evidence="8 9" key="1">
    <citation type="submission" date="2021-04" db="EMBL/GenBank/DDBJ databases">
        <title>Genome analysis of Polyangium sp.</title>
        <authorList>
            <person name="Li Y."/>
            <person name="Wang J."/>
        </authorList>
    </citation>
    <scope>NUCLEOTIDE SEQUENCE [LARGE SCALE GENOMIC DNA]</scope>
    <source>
        <strain evidence="8 9">SDU14</strain>
    </source>
</reference>
<feature type="compositionally biased region" description="Basic and acidic residues" evidence="7">
    <location>
        <begin position="315"/>
        <end position="329"/>
    </location>
</feature>
<dbReference type="InterPro" id="IPR011004">
    <property type="entry name" value="Trimer_LpxA-like_sf"/>
</dbReference>
<sequence length="337" mass="33867">MLPAPVPLRELAAKHGGMLDPGLEDAVVSRVAPVGDAETSEAGATLAPLLSRRYLEAARASAAFLLVDGPLASLVPAGKRWIHPRAAYALACVLEQVPQPEPVDARALAQIDPFAIVDPTAIIGAFAVVYAGAEIGPHCRIEPHVVVYGGVSLGARVTVGASSVLGRPGFGWATSPAGSVVRMPQLGGVVIEDDVEIGPLCTVDAGTLAPTVIGRGAKLDAHVHVGHNASIGAGALVAAQSGFAGSSRIGAGVLVGGQVGVADHCEVGAGARLAAKAGVIGDVPAGAVFGGYPAVEKARWLRATARHLGFGAKGAEGDPKPRASTEDPARKRKGRSG</sequence>
<keyword evidence="3 8" id="KW-0808">Transferase</keyword>
<dbReference type="GO" id="GO:0016410">
    <property type="term" value="F:N-acyltransferase activity"/>
    <property type="evidence" value="ECO:0007669"/>
    <property type="project" value="InterPro"/>
</dbReference>
<feature type="region of interest" description="Disordered" evidence="7">
    <location>
        <begin position="311"/>
        <end position="337"/>
    </location>
</feature>
<dbReference type="NCBIfam" id="NF002060">
    <property type="entry name" value="PRK00892.1"/>
    <property type="match status" value="1"/>
</dbReference>
<dbReference type="Pfam" id="PF00132">
    <property type="entry name" value="Hexapep"/>
    <property type="match status" value="2"/>
</dbReference>
<accession>A0A9X4B0J3</accession>
<comment type="caution">
    <text evidence="8">The sequence shown here is derived from an EMBL/GenBank/DDBJ whole genome shotgun (WGS) entry which is preliminary data.</text>
</comment>
<dbReference type="PANTHER" id="PTHR43378">
    <property type="entry name" value="UDP-3-O-ACYLGLUCOSAMINE N-ACYLTRANSFERASE"/>
    <property type="match status" value="1"/>
</dbReference>